<dbReference type="AlphaFoldDB" id="A0A9P3FGH1"/>
<feature type="transmembrane region" description="Helical" evidence="1">
    <location>
        <begin position="117"/>
        <end position="138"/>
    </location>
</feature>
<evidence type="ECO:0000256" key="1">
    <source>
        <dbReference type="SAM" id="Phobius"/>
    </source>
</evidence>
<reference evidence="2 3" key="1">
    <citation type="submission" date="2021-01" db="EMBL/GenBank/DDBJ databases">
        <title>Cercospora kikuchii MAFF 305040 whole genome shotgun sequence.</title>
        <authorList>
            <person name="Kashiwa T."/>
            <person name="Suzuki T."/>
        </authorList>
    </citation>
    <scope>NUCLEOTIDE SEQUENCE [LARGE SCALE GENOMIC DNA]</scope>
    <source>
        <strain evidence="2 3">MAFF 305040</strain>
    </source>
</reference>
<accession>A0A9P3FGH1</accession>
<dbReference type="OrthoDB" id="10623721at2759"/>
<gene>
    <name evidence="2" type="ORF">CKM354_000641000</name>
</gene>
<comment type="caution">
    <text evidence="2">The sequence shown here is derived from an EMBL/GenBank/DDBJ whole genome shotgun (WGS) entry which is preliminary data.</text>
</comment>
<dbReference type="EMBL" id="BOLY01000004">
    <property type="protein sequence ID" value="GIZ43172.1"/>
    <property type="molecule type" value="Genomic_DNA"/>
</dbReference>
<keyword evidence="1" id="KW-1133">Transmembrane helix</keyword>
<keyword evidence="1" id="KW-0472">Membrane</keyword>
<dbReference type="Proteomes" id="UP000825890">
    <property type="component" value="Unassembled WGS sequence"/>
</dbReference>
<sequence>MAMDIEQHSRNIIHNMSKGDIVAGLGLATILSGSRIGLSLAVMRSVFHTVRRSSFRPSFPHTTGLVAFTITASQSALALDRHVTGNRETFEEIKSRTRNPDKTQSDLTSEQAKLLTILRVHITLHAVCFLFGAGWVAFRPGIHGRNIFRTIGGGCIGLQLYAAPQQLLANNHRIANPDLSRG</sequence>
<protein>
    <submittedName>
        <fullName evidence="2">Uncharacterized protein</fullName>
    </submittedName>
</protein>
<keyword evidence="3" id="KW-1185">Reference proteome</keyword>
<organism evidence="2 3">
    <name type="scientific">Cercospora kikuchii</name>
    <dbReference type="NCBI Taxonomy" id="84275"/>
    <lineage>
        <taxon>Eukaryota</taxon>
        <taxon>Fungi</taxon>
        <taxon>Dikarya</taxon>
        <taxon>Ascomycota</taxon>
        <taxon>Pezizomycotina</taxon>
        <taxon>Dothideomycetes</taxon>
        <taxon>Dothideomycetidae</taxon>
        <taxon>Mycosphaerellales</taxon>
        <taxon>Mycosphaerellaceae</taxon>
        <taxon>Cercospora</taxon>
    </lineage>
</organism>
<proteinExistence type="predicted"/>
<dbReference type="GeneID" id="68291985"/>
<feature type="transmembrane region" description="Helical" evidence="1">
    <location>
        <begin position="21"/>
        <end position="43"/>
    </location>
</feature>
<name>A0A9P3FGH1_9PEZI</name>
<evidence type="ECO:0000313" key="2">
    <source>
        <dbReference type="EMBL" id="GIZ43172.1"/>
    </source>
</evidence>
<keyword evidence="1" id="KW-0812">Transmembrane</keyword>
<dbReference type="RefSeq" id="XP_044657659.1">
    <property type="nucleotide sequence ID" value="XM_044801724.1"/>
</dbReference>
<evidence type="ECO:0000313" key="3">
    <source>
        <dbReference type="Proteomes" id="UP000825890"/>
    </source>
</evidence>